<sequence>MVAVFNRNPDPGGEVAVKNHSHGCRIFHGSGGVDATDMIVRLDGYLMNVWAQMIENIELNNLIELLEVHFNIG</sequence>
<proteinExistence type="predicted"/>
<evidence type="ECO:0000313" key="1">
    <source>
        <dbReference type="EMBL" id="PZN74698.1"/>
    </source>
</evidence>
<dbReference type="Proteomes" id="UP000249396">
    <property type="component" value="Unassembled WGS sequence"/>
</dbReference>
<organism evidence="1 2">
    <name type="scientific">Candidatus Methylumidiphilus alinenensis</name>
    <dbReference type="NCBI Taxonomy" id="2202197"/>
    <lineage>
        <taxon>Bacteria</taxon>
        <taxon>Pseudomonadati</taxon>
        <taxon>Pseudomonadota</taxon>
        <taxon>Gammaproteobacteria</taxon>
        <taxon>Methylococcales</taxon>
        <taxon>Candidatus Methylumidiphilus</taxon>
    </lineage>
</organism>
<accession>A0A2W4R3I0</accession>
<protein>
    <submittedName>
        <fullName evidence="1">Uncharacterized protein</fullName>
    </submittedName>
</protein>
<comment type="caution">
    <text evidence="1">The sequence shown here is derived from an EMBL/GenBank/DDBJ whole genome shotgun (WGS) entry which is preliminary data.</text>
</comment>
<gene>
    <name evidence="1" type="ORF">DM484_20640</name>
</gene>
<name>A0A2W4R3I0_9GAMM</name>
<evidence type="ECO:0000313" key="2">
    <source>
        <dbReference type="Proteomes" id="UP000249396"/>
    </source>
</evidence>
<reference evidence="1 2" key="1">
    <citation type="journal article" date="2018" name="Aquat. Microb. Ecol.">
        <title>Gammaproteobacterial methanotrophs dominate.</title>
        <authorList>
            <person name="Rissanen A.J."/>
            <person name="Saarenheimo J."/>
            <person name="Tiirola M."/>
            <person name="Peura S."/>
            <person name="Aalto S.L."/>
            <person name="Karvinen A."/>
            <person name="Nykanen H."/>
        </authorList>
    </citation>
    <scope>NUCLEOTIDE SEQUENCE [LARGE SCALE GENOMIC DNA]</scope>
    <source>
        <strain evidence="1">AMbin10</strain>
    </source>
</reference>
<dbReference type="EMBL" id="QJPH01000415">
    <property type="protein sequence ID" value="PZN74698.1"/>
    <property type="molecule type" value="Genomic_DNA"/>
</dbReference>
<dbReference type="AlphaFoldDB" id="A0A2W4R3I0"/>